<accession>A0A5E8BKM5</accession>
<comment type="similarity">
    <text evidence="2">Belongs to the ATPase g subunit family.</text>
</comment>
<sequence>MLRPQTLLRASKAAAMAPRVGVRNASSLASIPAKAAGFVNCTIFWAKVVGELAKQVYIKEGLAPPTQAQITSVFELIKKSAIEAASRPSAFIESVSQVNKVQVAVKGTVALVQILGLFSLGEIVGRRHVVGYKHY</sequence>
<dbReference type="GO" id="GO:0015986">
    <property type="term" value="P:proton motive force-driven ATP synthesis"/>
    <property type="evidence" value="ECO:0007669"/>
    <property type="project" value="InterPro"/>
</dbReference>
<keyword evidence="3" id="KW-0813">Transport</keyword>
<dbReference type="InterPro" id="IPR006808">
    <property type="entry name" value="ATP_synth_F0_gsu_mt"/>
</dbReference>
<organism evidence="10 11">
    <name type="scientific">Magnusiomyces paraingens</name>
    <dbReference type="NCBI Taxonomy" id="2606893"/>
    <lineage>
        <taxon>Eukaryota</taxon>
        <taxon>Fungi</taxon>
        <taxon>Dikarya</taxon>
        <taxon>Ascomycota</taxon>
        <taxon>Saccharomycotina</taxon>
        <taxon>Dipodascomycetes</taxon>
        <taxon>Dipodascales</taxon>
        <taxon>Dipodascaceae</taxon>
        <taxon>Magnusiomyces</taxon>
    </lineage>
</organism>
<dbReference type="GO" id="GO:0031966">
    <property type="term" value="C:mitochondrial membrane"/>
    <property type="evidence" value="ECO:0007669"/>
    <property type="project" value="UniProtKB-SubCell"/>
</dbReference>
<dbReference type="OrthoDB" id="437at2759"/>
<evidence type="ECO:0000313" key="10">
    <source>
        <dbReference type="EMBL" id="VVT49297.1"/>
    </source>
</evidence>
<keyword evidence="5" id="KW-0375">Hydrogen ion transport</keyword>
<dbReference type="AlphaFoldDB" id="A0A5E8BKM5"/>
<dbReference type="RefSeq" id="XP_031852811.1">
    <property type="nucleotide sequence ID" value="XM_031996920.1"/>
</dbReference>
<keyword evidence="7" id="KW-0496">Mitochondrion</keyword>
<keyword evidence="8" id="KW-0472">Membrane</keyword>
<dbReference type="GeneID" id="43581020"/>
<gene>
    <name evidence="10" type="ORF">SAPINGB_P002201</name>
</gene>
<evidence type="ECO:0000256" key="1">
    <source>
        <dbReference type="ARBA" id="ARBA00004325"/>
    </source>
</evidence>
<evidence type="ECO:0000256" key="4">
    <source>
        <dbReference type="ARBA" id="ARBA00022547"/>
    </source>
</evidence>
<reference evidence="10 11" key="1">
    <citation type="submission" date="2019-09" db="EMBL/GenBank/DDBJ databases">
        <authorList>
            <person name="Brejova B."/>
        </authorList>
    </citation>
    <scope>NUCLEOTIDE SEQUENCE [LARGE SCALE GENOMIC DNA]</scope>
</reference>
<evidence type="ECO:0000256" key="6">
    <source>
        <dbReference type="ARBA" id="ARBA00023065"/>
    </source>
</evidence>
<dbReference type="Pfam" id="PF04718">
    <property type="entry name" value="ATP-synt_G"/>
    <property type="match status" value="1"/>
</dbReference>
<keyword evidence="11" id="KW-1185">Reference proteome</keyword>
<keyword evidence="6" id="KW-0406">Ion transport</keyword>
<proteinExistence type="inferred from homology"/>
<evidence type="ECO:0008006" key="12">
    <source>
        <dbReference type="Google" id="ProtNLM"/>
    </source>
</evidence>
<keyword evidence="9" id="KW-0066">ATP synthesis</keyword>
<evidence type="ECO:0000256" key="5">
    <source>
        <dbReference type="ARBA" id="ARBA00022781"/>
    </source>
</evidence>
<dbReference type="Proteomes" id="UP000398389">
    <property type="component" value="Unassembled WGS sequence"/>
</dbReference>
<evidence type="ECO:0000256" key="2">
    <source>
        <dbReference type="ARBA" id="ARBA00005699"/>
    </source>
</evidence>
<evidence type="ECO:0000256" key="7">
    <source>
        <dbReference type="ARBA" id="ARBA00023128"/>
    </source>
</evidence>
<name>A0A5E8BKM5_9ASCO</name>
<protein>
    <recommendedName>
        <fullName evidence="12">ATP synthase subunit g, mitochondrial</fullName>
    </recommendedName>
</protein>
<evidence type="ECO:0000256" key="3">
    <source>
        <dbReference type="ARBA" id="ARBA00022448"/>
    </source>
</evidence>
<dbReference type="GO" id="GO:0045259">
    <property type="term" value="C:proton-transporting ATP synthase complex"/>
    <property type="evidence" value="ECO:0007669"/>
    <property type="project" value="UniProtKB-KW"/>
</dbReference>
<keyword evidence="4" id="KW-0138">CF(0)</keyword>
<evidence type="ECO:0000256" key="9">
    <source>
        <dbReference type="ARBA" id="ARBA00023310"/>
    </source>
</evidence>
<evidence type="ECO:0000313" key="11">
    <source>
        <dbReference type="Proteomes" id="UP000398389"/>
    </source>
</evidence>
<evidence type="ECO:0000256" key="8">
    <source>
        <dbReference type="ARBA" id="ARBA00023136"/>
    </source>
</evidence>
<dbReference type="EMBL" id="CABVLU010000002">
    <property type="protein sequence ID" value="VVT49297.1"/>
    <property type="molecule type" value="Genomic_DNA"/>
</dbReference>
<comment type="subcellular location">
    <subcellularLocation>
        <location evidence="1">Mitochondrion membrane</location>
    </subcellularLocation>
</comment>
<dbReference type="GO" id="GO:0015078">
    <property type="term" value="F:proton transmembrane transporter activity"/>
    <property type="evidence" value="ECO:0007669"/>
    <property type="project" value="InterPro"/>
</dbReference>